<dbReference type="InterPro" id="IPR002104">
    <property type="entry name" value="Integrase_catalytic"/>
</dbReference>
<dbReference type="InterPro" id="IPR011010">
    <property type="entry name" value="DNA_brk_join_enz"/>
</dbReference>
<evidence type="ECO:0000313" key="8">
    <source>
        <dbReference type="EMBL" id="MDQ1122173.1"/>
    </source>
</evidence>
<keyword evidence="2 4" id="KW-0238">DNA-binding</keyword>
<dbReference type="EMBL" id="JAUTBF010000001">
    <property type="protein sequence ID" value="MDQ1122173.1"/>
    <property type="molecule type" value="Genomic_DNA"/>
</dbReference>
<reference evidence="8 9" key="1">
    <citation type="submission" date="2023-07" db="EMBL/GenBank/DDBJ databases">
        <title>Functional and genomic diversity of the sorghum phyllosphere microbiome.</title>
        <authorList>
            <person name="Shade A."/>
        </authorList>
    </citation>
    <scope>NUCLEOTIDE SEQUENCE [LARGE SCALE GENOMIC DNA]</scope>
    <source>
        <strain evidence="8 9">SORGH_AS_1207</strain>
    </source>
</reference>
<dbReference type="Proteomes" id="UP001226691">
    <property type="component" value="Unassembled WGS sequence"/>
</dbReference>
<dbReference type="PROSITE" id="PS51898">
    <property type="entry name" value="TYR_RECOMBINASE"/>
    <property type="match status" value="1"/>
</dbReference>
<dbReference type="PANTHER" id="PTHR30349:SF64">
    <property type="entry name" value="PROPHAGE INTEGRASE INTD-RELATED"/>
    <property type="match status" value="1"/>
</dbReference>
<feature type="domain" description="Tyr recombinase" evidence="6">
    <location>
        <begin position="158"/>
        <end position="337"/>
    </location>
</feature>
<keyword evidence="3" id="KW-0233">DNA recombination</keyword>
<accession>A0ABU0TR91</accession>
<evidence type="ECO:0000259" key="6">
    <source>
        <dbReference type="PROSITE" id="PS51898"/>
    </source>
</evidence>
<dbReference type="InterPro" id="IPR013762">
    <property type="entry name" value="Integrase-like_cat_sf"/>
</dbReference>
<name>A0ABU0TR91_MICTR</name>
<dbReference type="Gene3D" id="1.10.150.130">
    <property type="match status" value="1"/>
</dbReference>
<evidence type="ECO:0000259" key="7">
    <source>
        <dbReference type="PROSITE" id="PS51900"/>
    </source>
</evidence>
<evidence type="ECO:0000256" key="4">
    <source>
        <dbReference type="PROSITE-ProRule" id="PRU01248"/>
    </source>
</evidence>
<dbReference type="Pfam" id="PF26003">
    <property type="entry name" value="Integrase_N_phage"/>
    <property type="match status" value="1"/>
</dbReference>
<feature type="domain" description="Core-binding (CB)" evidence="7">
    <location>
        <begin position="58"/>
        <end position="137"/>
    </location>
</feature>
<dbReference type="InterPro" id="IPR058717">
    <property type="entry name" value="Phage_L5_Integrase_N"/>
</dbReference>
<dbReference type="RefSeq" id="WP_307480307.1">
    <property type="nucleotide sequence ID" value="NZ_JAUTBF010000001.1"/>
</dbReference>
<keyword evidence="9" id="KW-1185">Reference proteome</keyword>
<organism evidence="8 9">
    <name type="scientific">Microbacterium trichothecenolyticum</name>
    <name type="common">Aureobacterium trichothecenolyticum</name>
    <dbReference type="NCBI Taxonomy" id="69370"/>
    <lineage>
        <taxon>Bacteria</taxon>
        <taxon>Bacillati</taxon>
        <taxon>Actinomycetota</taxon>
        <taxon>Actinomycetes</taxon>
        <taxon>Micrococcales</taxon>
        <taxon>Microbacteriaceae</taxon>
        <taxon>Microbacterium</taxon>
    </lineage>
</organism>
<evidence type="ECO:0000256" key="5">
    <source>
        <dbReference type="SAM" id="MobiDB-lite"/>
    </source>
</evidence>
<dbReference type="SUPFAM" id="SSF56349">
    <property type="entry name" value="DNA breaking-rejoining enzymes"/>
    <property type="match status" value="1"/>
</dbReference>
<feature type="region of interest" description="Disordered" evidence="5">
    <location>
        <begin position="339"/>
        <end position="360"/>
    </location>
</feature>
<protein>
    <submittedName>
        <fullName evidence="8">Integrase</fullName>
    </submittedName>
</protein>
<evidence type="ECO:0000256" key="1">
    <source>
        <dbReference type="ARBA" id="ARBA00008857"/>
    </source>
</evidence>
<dbReference type="InterPro" id="IPR044068">
    <property type="entry name" value="CB"/>
</dbReference>
<dbReference type="CDD" id="cd01189">
    <property type="entry name" value="INT_ICEBs1_C_like"/>
    <property type="match status" value="1"/>
</dbReference>
<evidence type="ECO:0000256" key="3">
    <source>
        <dbReference type="ARBA" id="ARBA00023172"/>
    </source>
</evidence>
<sequence length="360" mass="39270">MASIKQRPDGVWRARYVGPDGKEYAKHAKLKRDAQAWLDDATAAMQAGTWVDPRTSKMTVGEWLDTWEAGYAGNRPGTVKSAATHLKLIRAKFGTRQLRSIRSSDVKTWMAELAEKYARSYVYAIHRRLAQVFTDAVHDGVVARSPVSRRTSPPAASQRPYVATTAQVWALYDALPRAYRNMLLLGAFAGLRPGEIAALKRSDVDWAAPSIEVRAQHDGAELKTEASAGVVPIPGDLATMLKADAGESYIVPGVFGRGVTAWHLNDVWATTRATIEGLPEGFRIQDLRHYFASLLIAAGLDIKVVQTRMRHASPVITLRTYAHLWPDTDDTSRAAVASVLSARKSPPGADPEGSSLASAD</sequence>
<evidence type="ECO:0000256" key="2">
    <source>
        <dbReference type="ARBA" id="ARBA00023125"/>
    </source>
</evidence>
<comment type="similarity">
    <text evidence="1">Belongs to the 'phage' integrase family.</text>
</comment>
<gene>
    <name evidence="8" type="ORF">QE412_000746</name>
</gene>
<dbReference type="PANTHER" id="PTHR30349">
    <property type="entry name" value="PHAGE INTEGRASE-RELATED"/>
    <property type="match status" value="1"/>
</dbReference>
<proteinExistence type="inferred from homology"/>
<dbReference type="Pfam" id="PF00589">
    <property type="entry name" value="Phage_integrase"/>
    <property type="match status" value="1"/>
</dbReference>
<dbReference type="InterPro" id="IPR010998">
    <property type="entry name" value="Integrase_recombinase_N"/>
</dbReference>
<comment type="caution">
    <text evidence="8">The sequence shown here is derived from an EMBL/GenBank/DDBJ whole genome shotgun (WGS) entry which is preliminary data.</text>
</comment>
<dbReference type="Gene3D" id="1.10.443.10">
    <property type="entry name" value="Intergrase catalytic core"/>
    <property type="match status" value="1"/>
</dbReference>
<dbReference type="PROSITE" id="PS51900">
    <property type="entry name" value="CB"/>
    <property type="match status" value="1"/>
</dbReference>
<dbReference type="InterPro" id="IPR050090">
    <property type="entry name" value="Tyrosine_recombinase_XerCD"/>
</dbReference>
<evidence type="ECO:0000313" key="9">
    <source>
        <dbReference type="Proteomes" id="UP001226691"/>
    </source>
</evidence>